<feature type="non-terminal residue" evidence="1">
    <location>
        <position position="1"/>
    </location>
</feature>
<reference evidence="1" key="1">
    <citation type="submission" date="2020-11" db="EMBL/GenBank/DDBJ databases">
        <authorList>
            <person name="Tran Van P."/>
        </authorList>
    </citation>
    <scope>NUCLEOTIDE SEQUENCE</scope>
</reference>
<dbReference type="EMBL" id="OA895392">
    <property type="protein sequence ID" value="CAD7285315.1"/>
    <property type="molecule type" value="Genomic_DNA"/>
</dbReference>
<protein>
    <submittedName>
        <fullName evidence="1">Uncharacterized protein</fullName>
    </submittedName>
</protein>
<gene>
    <name evidence="1" type="ORF">NMOB1V02_LOCUS12917</name>
</gene>
<accession>A0A7R9GL94</accession>
<evidence type="ECO:0000313" key="1">
    <source>
        <dbReference type="EMBL" id="CAD7285315.1"/>
    </source>
</evidence>
<evidence type="ECO:0000313" key="2">
    <source>
        <dbReference type="Proteomes" id="UP000678499"/>
    </source>
</evidence>
<sequence>VSGATCPALTPSSGATVKYNLASNISAPYNENTTAQVICPCLQTWPTNARRTEPATCNSAGTWTTNSTSQTCAALSATTPVLTTSTGRKLHVLSASGSAWTRVTDAADECTTSGKGSLAVGLSSGEIGELEVALGWRDYGCPGIQSLVYMPGTFV</sequence>
<name>A0A7R9GL94_9CRUS</name>
<dbReference type="AlphaFoldDB" id="A0A7R9GL94"/>
<keyword evidence="2" id="KW-1185">Reference proteome</keyword>
<dbReference type="EMBL" id="CAJPEX010013355">
    <property type="protein sequence ID" value="CAG0925467.1"/>
    <property type="molecule type" value="Genomic_DNA"/>
</dbReference>
<dbReference type="Proteomes" id="UP000678499">
    <property type="component" value="Unassembled WGS sequence"/>
</dbReference>
<proteinExistence type="predicted"/>
<organism evidence="1">
    <name type="scientific">Notodromas monacha</name>
    <dbReference type="NCBI Taxonomy" id="399045"/>
    <lineage>
        <taxon>Eukaryota</taxon>
        <taxon>Metazoa</taxon>
        <taxon>Ecdysozoa</taxon>
        <taxon>Arthropoda</taxon>
        <taxon>Crustacea</taxon>
        <taxon>Oligostraca</taxon>
        <taxon>Ostracoda</taxon>
        <taxon>Podocopa</taxon>
        <taxon>Podocopida</taxon>
        <taxon>Cypridocopina</taxon>
        <taxon>Cypridoidea</taxon>
        <taxon>Cyprididae</taxon>
        <taxon>Notodromas</taxon>
    </lineage>
</organism>